<accession>A0AAV7IHE9</accession>
<evidence type="ECO:0000313" key="3">
    <source>
        <dbReference type="Proteomes" id="UP000826195"/>
    </source>
</evidence>
<evidence type="ECO:0000256" key="1">
    <source>
        <dbReference type="SAM" id="MobiDB-lite"/>
    </source>
</evidence>
<comment type="caution">
    <text evidence="2">The sequence shown here is derived from an EMBL/GenBank/DDBJ whole genome shotgun (WGS) entry which is preliminary data.</text>
</comment>
<feature type="compositionally biased region" description="Basic and acidic residues" evidence="1">
    <location>
        <begin position="1"/>
        <end position="10"/>
    </location>
</feature>
<protein>
    <submittedName>
        <fullName evidence="2">Uncharacterized protein</fullName>
    </submittedName>
</protein>
<name>A0AAV7IHE9_COTGL</name>
<sequence>MELGKSKEEIQEAPSTPTALAPTSKESERKEAVQYSQLQNCRVVTGSCHYQASDRREDRVGLWLSLRERKTRGETKNMKSSVGEYNKGWREGTRISHEH</sequence>
<gene>
    <name evidence="2" type="ORF">KQX54_020342</name>
</gene>
<organism evidence="2 3">
    <name type="scientific">Cotesia glomerata</name>
    <name type="common">Lepidopteran parasitic wasp</name>
    <name type="synonym">Apanteles glomeratus</name>
    <dbReference type="NCBI Taxonomy" id="32391"/>
    <lineage>
        <taxon>Eukaryota</taxon>
        <taxon>Metazoa</taxon>
        <taxon>Ecdysozoa</taxon>
        <taxon>Arthropoda</taxon>
        <taxon>Hexapoda</taxon>
        <taxon>Insecta</taxon>
        <taxon>Pterygota</taxon>
        <taxon>Neoptera</taxon>
        <taxon>Endopterygota</taxon>
        <taxon>Hymenoptera</taxon>
        <taxon>Apocrita</taxon>
        <taxon>Ichneumonoidea</taxon>
        <taxon>Braconidae</taxon>
        <taxon>Microgastrinae</taxon>
        <taxon>Cotesia</taxon>
    </lineage>
</organism>
<dbReference type="EMBL" id="JAHXZJ010001864">
    <property type="protein sequence ID" value="KAH0550627.1"/>
    <property type="molecule type" value="Genomic_DNA"/>
</dbReference>
<dbReference type="Proteomes" id="UP000826195">
    <property type="component" value="Unassembled WGS sequence"/>
</dbReference>
<feature type="region of interest" description="Disordered" evidence="1">
    <location>
        <begin position="1"/>
        <end position="35"/>
    </location>
</feature>
<reference evidence="2 3" key="1">
    <citation type="journal article" date="2021" name="J. Hered.">
        <title>A chromosome-level genome assembly of the parasitoid wasp, Cotesia glomerata (Hymenoptera: Braconidae).</title>
        <authorList>
            <person name="Pinto B.J."/>
            <person name="Weis J.J."/>
            <person name="Gamble T."/>
            <person name="Ode P.J."/>
            <person name="Paul R."/>
            <person name="Zaspel J.M."/>
        </authorList>
    </citation>
    <scope>NUCLEOTIDE SEQUENCE [LARGE SCALE GENOMIC DNA]</scope>
    <source>
        <strain evidence="2">CgM1</strain>
    </source>
</reference>
<evidence type="ECO:0000313" key="2">
    <source>
        <dbReference type="EMBL" id="KAH0550627.1"/>
    </source>
</evidence>
<keyword evidence="3" id="KW-1185">Reference proteome</keyword>
<dbReference type="AlphaFoldDB" id="A0AAV7IHE9"/>
<proteinExistence type="predicted"/>